<name>A0AAE1IHI1_9HYPO</name>
<proteinExistence type="predicted"/>
<dbReference type="Pfam" id="PF12770">
    <property type="entry name" value="CHAT"/>
    <property type="match status" value="1"/>
</dbReference>
<dbReference type="GeneID" id="87918186"/>
<feature type="domain" description="CHAT" evidence="1">
    <location>
        <begin position="110"/>
        <end position="416"/>
    </location>
</feature>
<dbReference type="RefSeq" id="XP_062756954.1">
    <property type="nucleotide sequence ID" value="XM_062898281.1"/>
</dbReference>
<accession>A0AAE1IHI1</accession>
<gene>
    <name evidence="2" type="ORF">Triagg1_3934</name>
</gene>
<evidence type="ECO:0000313" key="3">
    <source>
        <dbReference type="Proteomes" id="UP001273209"/>
    </source>
</evidence>
<keyword evidence="3" id="KW-1185">Reference proteome</keyword>
<sequence length="443" mass="49391">MKPSEQYVKLVDPLDLSQKAWTDPRERAIRDLNDVVKLIREILNTSIFRTDAIVIKNGLVDAIQLFALEPISVGGRRSQLIDHLFKSPLKIIHNSSIDAHVRNQTLARMLKMIWRFIVEPICNALGLKEHTFTRNCPFPPRVLWIPTGIFAQVPLHAAGDYSSGNLEDSATARITSSYIASFRRLQHVRSRSRSIQTAGNKGVVVSMTSKSWASLPAGIRKYFLPSIYIEAAGVMNAAQFIEWAQMPRTVKAQLLDVLPRCNYLHVNSHAETNVADPSLSHLILLDEAATESEPVITRLSVKEMSSTVADKSILAFLAACSTAYGSVPELLDEGLQIGNAFQLAGFPHVIASLWPVYNFICPVIARDFYTFINDHTVEHGGMGNDAIAWALHHAISELKKEYLDEPLIWAPFIHLGPMSKEVDSFGKAISRLAFRDHHDRPTG</sequence>
<dbReference type="InterPro" id="IPR024983">
    <property type="entry name" value="CHAT_dom"/>
</dbReference>
<organism evidence="2 3">
    <name type="scientific">Trichoderma aggressivum f. europaeum</name>
    <dbReference type="NCBI Taxonomy" id="173218"/>
    <lineage>
        <taxon>Eukaryota</taxon>
        <taxon>Fungi</taxon>
        <taxon>Dikarya</taxon>
        <taxon>Ascomycota</taxon>
        <taxon>Pezizomycotina</taxon>
        <taxon>Sordariomycetes</taxon>
        <taxon>Hypocreomycetidae</taxon>
        <taxon>Hypocreales</taxon>
        <taxon>Hypocreaceae</taxon>
        <taxon>Trichoderma</taxon>
    </lineage>
</organism>
<protein>
    <recommendedName>
        <fullName evidence="1">CHAT domain-containing protein</fullName>
    </recommendedName>
</protein>
<reference evidence="2" key="1">
    <citation type="submission" date="2023-11" db="EMBL/GenBank/DDBJ databases">
        <title>The genome sequences of three competitors of mushroom-forming fungi.</title>
        <authorList>
            <person name="Beijen E."/>
            <person name="Ohm R.A."/>
        </authorList>
    </citation>
    <scope>NUCLEOTIDE SEQUENCE</scope>
    <source>
        <strain evidence="2">CBS 100526</strain>
    </source>
</reference>
<evidence type="ECO:0000313" key="2">
    <source>
        <dbReference type="EMBL" id="KAK4076967.1"/>
    </source>
</evidence>
<dbReference type="Proteomes" id="UP001273209">
    <property type="component" value="Unassembled WGS sequence"/>
</dbReference>
<evidence type="ECO:0000259" key="1">
    <source>
        <dbReference type="Pfam" id="PF12770"/>
    </source>
</evidence>
<dbReference type="AlphaFoldDB" id="A0AAE1IHI1"/>
<dbReference type="EMBL" id="JAWRVG010000012">
    <property type="protein sequence ID" value="KAK4076967.1"/>
    <property type="molecule type" value="Genomic_DNA"/>
</dbReference>
<comment type="caution">
    <text evidence="2">The sequence shown here is derived from an EMBL/GenBank/DDBJ whole genome shotgun (WGS) entry which is preliminary data.</text>
</comment>